<accession>A0ABM7F409</accession>
<sequence>MAAARYRDRHSDSRKQSDHLDATVLATSILRTDAAAHRALPADSELAQAVAVLARAQPDAAWDRTQAGNKLTSRTCASTSPVSSVRSAYDAKACATPSPASR</sequence>
<name>A0ABM7F409_9ACTN</name>
<reference evidence="3 4" key="1">
    <citation type="journal article" date="2010" name="ChemBioChem">
        <title>Cloning and characterization of the biosynthetic gene cluster of 16-membered macrolide antibiotic FD-891: involvement of a dual functional cytochrome P450 monooxygenase catalyzing epoxidation and hydroxylation.</title>
        <authorList>
            <person name="Kudo F."/>
            <person name="Motegi A."/>
            <person name="Mizoue K."/>
            <person name="Eguchi T."/>
        </authorList>
    </citation>
    <scope>NUCLEOTIDE SEQUENCE [LARGE SCALE GENOMIC DNA]</scope>
    <source>
        <strain evidence="3 4">A-8890</strain>
    </source>
</reference>
<keyword evidence="4" id="KW-1185">Reference proteome</keyword>
<dbReference type="Pfam" id="PF01548">
    <property type="entry name" value="DEDD_Tnp_IS110"/>
    <property type="match status" value="1"/>
</dbReference>
<feature type="domain" description="Transposase IS110-like N-terminal" evidence="2">
    <location>
        <begin position="2"/>
        <end position="73"/>
    </location>
</feature>
<evidence type="ECO:0000313" key="3">
    <source>
        <dbReference type="EMBL" id="BBC30423.1"/>
    </source>
</evidence>
<dbReference type="InterPro" id="IPR002525">
    <property type="entry name" value="Transp_IS110-like_N"/>
</dbReference>
<organism evidence="3 4">
    <name type="scientific">Streptomyces graminofaciens</name>
    <dbReference type="NCBI Taxonomy" id="68212"/>
    <lineage>
        <taxon>Bacteria</taxon>
        <taxon>Bacillati</taxon>
        <taxon>Actinomycetota</taxon>
        <taxon>Actinomycetes</taxon>
        <taxon>Kitasatosporales</taxon>
        <taxon>Streptomycetaceae</taxon>
        <taxon>Streptomyces</taxon>
    </lineage>
</organism>
<reference evidence="3 4" key="2">
    <citation type="journal article" date="2023" name="ChemBioChem">
        <title>Acyltransferase Domain Exchange between Two Independent Type I Polyketide Synthases in the Same Producer Strain of Macrolide Antibiotics.</title>
        <authorList>
            <person name="Kudo F."/>
            <person name="Kishikawa K."/>
            <person name="Tsuboi K."/>
            <person name="Kido T."/>
            <person name="Usui T."/>
            <person name="Hashimoto J."/>
            <person name="Shin-Ya K."/>
            <person name="Miyanaga A."/>
            <person name="Eguchi T."/>
        </authorList>
    </citation>
    <scope>NUCLEOTIDE SEQUENCE [LARGE SCALE GENOMIC DNA]</scope>
    <source>
        <strain evidence="3 4">A-8890</strain>
    </source>
</reference>
<protein>
    <recommendedName>
        <fullName evidence="2">Transposase IS110-like N-terminal domain-containing protein</fullName>
    </recommendedName>
</protein>
<evidence type="ECO:0000256" key="1">
    <source>
        <dbReference type="SAM" id="MobiDB-lite"/>
    </source>
</evidence>
<evidence type="ECO:0000259" key="2">
    <source>
        <dbReference type="Pfam" id="PF01548"/>
    </source>
</evidence>
<gene>
    <name evidence="3" type="ORF">SGFS_017170</name>
</gene>
<evidence type="ECO:0000313" key="4">
    <source>
        <dbReference type="Proteomes" id="UP001321542"/>
    </source>
</evidence>
<dbReference type="EMBL" id="AP018448">
    <property type="protein sequence ID" value="BBC30423.1"/>
    <property type="molecule type" value="Genomic_DNA"/>
</dbReference>
<proteinExistence type="predicted"/>
<feature type="region of interest" description="Disordered" evidence="1">
    <location>
        <begin position="1"/>
        <end position="20"/>
    </location>
</feature>
<dbReference type="Proteomes" id="UP001321542">
    <property type="component" value="Chromosome"/>
</dbReference>